<feature type="transmembrane region" description="Helical" evidence="1">
    <location>
        <begin position="61"/>
        <end position="85"/>
    </location>
</feature>
<keyword evidence="1" id="KW-0472">Membrane</keyword>
<feature type="transmembrane region" description="Helical" evidence="1">
    <location>
        <begin position="147"/>
        <end position="163"/>
    </location>
</feature>
<name>A0A381W1M1_9ZZZZ</name>
<dbReference type="InterPro" id="IPR021354">
    <property type="entry name" value="DUF2975"/>
</dbReference>
<organism evidence="2">
    <name type="scientific">marine metagenome</name>
    <dbReference type="NCBI Taxonomy" id="408172"/>
    <lineage>
        <taxon>unclassified sequences</taxon>
        <taxon>metagenomes</taxon>
        <taxon>ecological metagenomes</taxon>
    </lineage>
</organism>
<evidence type="ECO:0000313" key="2">
    <source>
        <dbReference type="EMBL" id="SVA46362.1"/>
    </source>
</evidence>
<protein>
    <recommendedName>
        <fullName evidence="3">DUF2975 domain-containing protein</fullName>
    </recommendedName>
</protein>
<dbReference type="Pfam" id="PF11188">
    <property type="entry name" value="DUF2975"/>
    <property type="match status" value="1"/>
</dbReference>
<dbReference type="AlphaFoldDB" id="A0A381W1M1"/>
<feature type="transmembrane region" description="Helical" evidence="1">
    <location>
        <begin position="105"/>
        <end position="127"/>
    </location>
</feature>
<dbReference type="EMBL" id="UINC01010422">
    <property type="protein sequence ID" value="SVA46362.1"/>
    <property type="molecule type" value="Genomic_DNA"/>
</dbReference>
<keyword evidence="1" id="KW-1133">Transmembrane helix</keyword>
<keyword evidence="1" id="KW-0812">Transmembrane</keyword>
<proteinExistence type="predicted"/>
<evidence type="ECO:0008006" key="3">
    <source>
        <dbReference type="Google" id="ProtNLM"/>
    </source>
</evidence>
<accession>A0A381W1M1</accession>
<evidence type="ECO:0000256" key="1">
    <source>
        <dbReference type="SAM" id="Phobius"/>
    </source>
</evidence>
<feature type="transmembrane region" description="Helical" evidence="1">
    <location>
        <begin position="12"/>
        <end position="34"/>
    </location>
</feature>
<reference evidence="2" key="1">
    <citation type="submission" date="2018-05" db="EMBL/GenBank/DDBJ databases">
        <authorList>
            <person name="Lanie J.A."/>
            <person name="Ng W.-L."/>
            <person name="Kazmierczak K.M."/>
            <person name="Andrzejewski T.M."/>
            <person name="Davidsen T.M."/>
            <person name="Wayne K.J."/>
            <person name="Tettelin H."/>
            <person name="Glass J.I."/>
            <person name="Rusch D."/>
            <person name="Podicherti R."/>
            <person name="Tsui H.-C.T."/>
            <person name="Winkler M.E."/>
        </authorList>
    </citation>
    <scope>NUCLEOTIDE SEQUENCE</scope>
</reference>
<sequence>MTNTQKIQRVSALMSALCVLIVILLPLLLLWIWVDFERTNGTLEYIGNALRPETIALPYRILGFIISMVPVALLMWGLLHLRALFELFRKAVFFSEANARLLHKFAMMLFFSTLASPIARALVSVALTINNPPGQRAVVVNIGSGDLNSLFVATVFLAVAWVMREAHALAQENAEFV</sequence>
<gene>
    <name evidence="2" type="ORF">METZ01_LOCUS99216</name>
</gene>